<dbReference type="Proteomes" id="UP001230768">
    <property type="component" value="Chromosome"/>
</dbReference>
<accession>A0ABY9GYB9</accession>
<dbReference type="InterPro" id="IPR009722">
    <property type="entry name" value="YjiK/CarP"/>
</dbReference>
<keyword evidence="6" id="KW-1185">Reference proteome</keyword>
<dbReference type="InterPro" id="IPR011042">
    <property type="entry name" value="6-blade_b-propeller_TolB-like"/>
</dbReference>
<evidence type="ECO:0000313" key="6">
    <source>
        <dbReference type="Proteomes" id="UP001230768"/>
    </source>
</evidence>
<dbReference type="Pfam" id="PF06977">
    <property type="entry name" value="SdiA-regulated"/>
    <property type="match status" value="1"/>
</dbReference>
<keyword evidence="3" id="KW-1003">Cell membrane</keyword>
<dbReference type="CDD" id="cd09971">
    <property type="entry name" value="SdiA-regulated"/>
    <property type="match status" value="1"/>
</dbReference>
<protein>
    <submittedName>
        <fullName evidence="5">SdiA-regulated domain-containing protein</fullName>
    </submittedName>
</protein>
<evidence type="ECO:0000256" key="1">
    <source>
        <dbReference type="ARBA" id="ARBA00004236"/>
    </source>
</evidence>
<dbReference type="Gene3D" id="2.120.10.30">
    <property type="entry name" value="TolB, C-terminal domain"/>
    <property type="match status" value="1"/>
</dbReference>
<evidence type="ECO:0000256" key="2">
    <source>
        <dbReference type="ARBA" id="ARBA00009852"/>
    </source>
</evidence>
<dbReference type="RefSeq" id="WP_305426978.1">
    <property type="nucleotide sequence ID" value="NZ_CP117430.1"/>
</dbReference>
<gene>
    <name evidence="5" type="ORF">PSH88_12025</name>
</gene>
<comment type="subcellular location">
    <subcellularLocation>
        <location evidence="1">Cell membrane</location>
    </subcellularLocation>
</comment>
<evidence type="ECO:0000256" key="4">
    <source>
        <dbReference type="ARBA" id="ARBA00023136"/>
    </source>
</evidence>
<evidence type="ECO:0000256" key="3">
    <source>
        <dbReference type="ARBA" id="ARBA00022475"/>
    </source>
</evidence>
<dbReference type="EMBL" id="CP117430">
    <property type="protein sequence ID" value="WLI20714.1"/>
    <property type="molecule type" value="Genomic_DNA"/>
</dbReference>
<evidence type="ECO:0000313" key="5">
    <source>
        <dbReference type="EMBL" id="WLI20714.1"/>
    </source>
</evidence>
<comment type="similarity">
    <text evidence="2">Belongs to the YjiK family.</text>
</comment>
<organism evidence="5 6">
    <name type="scientific">Pseudomonas wuhanensis</name>
    <dbReference type="NCBI Taxonomy" id="2954098"/>
    <lineage>
        <taxon>Bacteria</taxon>
        <taxon>Pseudomonadati</taxon>
        <taxon>Pseudomonadota</taxon>
        <taxon>Gammaproteobacteria</taxon>
        <taxon>Pseudomonadales</taxon>
        <taxon>Pseudomonadaceae</taxon>
        <taxon>Pseudomonas</taxon>
    </lineage>
</organism>
<dbReference type="SUPFAM" id="SSF50956">
    <property type="entry name" value="Thermostable phytase (3-phytase)"/>
    <property type="match status" value="1"/>
</dbReference>
<name>A0ABY9GYB9_9PSED</name>
<keyword evidence="4" id="KW-0472">Membrane</keyword>
<reference evidence="5 6" key="1">
    <citation type="submission" date="2023-02" db="EMBL/GenBank/DDBJ databases">
        <title>Evolution of Hrp T3SS in non-pathogenic Pseudomonas fluorescens.</title>
        <authorList>
            <person name="Liao K."/>
            <person name="Wei H."/>
            <person name="Gu Y."/>
        </authorList>
    </citation>
    <scope>NUCLEOTIDE SEQUENCE [LARGE SCALE GENOMIC DNA]</scope>
    <source>
        <strain evidence="5 6">FP607</strain>
    </source>
</reference>
<proteinExistence type="inferred from homology"/>
<sequence>MSKRWKTGIFFIVVLLGAYAVSAHFMVHRQLYAHWQNRWHGNQAPDKNIWLPDYKAVIQAKPVASVTDLSGITYDPDRDRLLGITNSSSMEIVALSRNGDLLERYPLIGFQDTEGIAYLGNGRVVIADEVLQRLYVLTLPASAGPIQVENAQFVAIEINLSEHNKGFEGVAYDAANDRIFAIKERDPRQLYSVTGMLASIDGSLQVRIKDLTSWIDRSVFGMDLSEGYYDSRTGHLLVLSEQSSNLTELDQDGNFVSIRSLLHLTDDLEKTIPQAEGMTMDADGELYVVSEPNLFYRFTKSKTAVAESQPKREWVLCWMGRPLREQARLCLAQELDWG</sequence>